<protein>
    <submittedName>
        <fullName evidence="2">Uncharacterized protein</fullName>
    </submittedName>
</protein>
<dbReference type="Proteomes" id="UP000887579">
    <property type="component" value="Unplaced"/>
</dbReference>
<reference evidence="2" key="1">
    <citation type="submission" date="2022-11" db="UniProtKB">
        <authorList>
            <consortium name="WormBaseParasite"/>
        </authorList>
    </citation>
    <scope>IDENTIFICATION</scope>
</reference>
<evidence type="ECO:0000313" key="1">
    <source>
        <dbReference type="Proteomes" id="UP000887579"/>
    </source>
</evidence>
<organism evidence="1 2">
    <name type="scientific">Panagrolaimus sp. ES5</name>
    <dbReference type="NCBI Taxonomy" id="591445"/>
    <lineage>
        <taxon>Eukaryota</taxon>
        <taxon>Metazoa</taxon>
        <taxon>Ecdysozoa</taxon>
        <taxon>Nematoda</taxon>
        <taxon>Chromadorea</taxon>
        <taxon>Rhabditida</taxon>
        <taxon>Tylenchina</taxon>
        <taxon>Panagrolaimomorpha</taxon>
        <taxon>Panagrolaimoidea</taxon>
        <taxon>Panagrolaimidae</taxon>
        <taxon>Panagrolaimus</taxon>
    </lineage>
</organism>
<sequence length="145" mass="16170">MKRQLILLIFIAFIAISTGAPTSGKEESEQNKTPEDSTSKWWNFIRENVLYPTFNLITEGSKDDDRDFKSASNENISISIHYAQTEGPIEPPKIFSYLDDAVYEIANLTFLGYIYIGLLVIILVVLICCTGCCCCCCGCCGGCRR</sequence>
<proteinExistence type="predicted"/>
<dbReference type="WBParaSite" id="ES5_v2.g24363.t1">
    <property type="protein sequence ID" value="ES5_v2.g24363.t1"/>
    <property type="gene ID" value="ES5_v2.g24363"/>
</dbReference>
<evidence type="ECO:0000313" key="2">
    <source>
        <dbReference type="WBParaSite" id="ES5_v2.g24363.t1"/>
    </source>
</evidence>
<name>A0AC34G537_9BILA</name>
<accession>A0AC34G537</accession>